<gene>
    <name evidence="2" type="ORF">EDB92DRAFT_1864916</name>
</gene>
<dbReference type="InterPro" id="IPR032466">
    <property type="entry name" value="Metal_Hydrolase"/>
</dbReference>
<sequence>MGENSQLPMPASVVPTNRPYVRNRFVYGTVLVLVALQFLYSHHALTIGHTSSVPIHAENTLARCRALDTVPGPSSHFYSRASSDRYVPGTRATLVLDARIWTGGQNGTEIIEGHVYFDKGIFKGVGSLDVNAIKMLHSRDSLDIVDAKGAWVTPGIVDAHSHLGVLAAPSLSGANDGNSHNGPILPWLRSLDGLNTHDESYPLSIAGGVTTALILPGSANAIGGQAFTIKLRKTAERSPTAMLLEPPYQLNGTYPASGVVPWRQMKHACGENPSRVYRATRMDTFWAFRQAYDRARQIKKEQDAYCEQAFSGRWSDLGEFPEDLQWEALVDVLRGRVKVQTHCYEAVDLDDLIRLSNEFKFSIAAVHHAHEAYLVPDVLKRAYGPPPAAAIFATHARYKREAYRGSEFAPRILAENGIKVVLKSDHPVSNSRFLLFDAQQAHYYGLPENLALGAVTTQPAQVVGLDYRIGFIREGWDADLVIWDSHPLALGATPTQVYIDGIAQIEFPHVVEKPNSLQSVPKVPNFDSEAARAVEYEGLPPLLPNESYIGDVLFKNVKNLFLPGADGDRIQDAFTTQGIHSGVVMVLNGIVACFGPENSCSLDEFTDSHAPLRTIDLKGGSISPTLVSYGSSLGLSEIQGEISTGDGTVFDPLVAPASSAAEQVLVRAVDGLQFSGRNALLAYHAGVSRAFTAPSHSGFIGGLGVEFSLGAGHKLEKGAVHQDVTALHLSMVHGTRQPSVSTQIAALRQWLFAAHTHGEHGEISARFVDIVQGRIPLVIETHSVDVIATLIELKREFEARTGRPLRLTIAGATEAHLLASELAEAGVGVVLTRARPFPGTWEQRRILPGPPLSEDSAILRLMTHGVTVGVGVDEPSSAAATRFDLGWIALESGGHISKPEAIALASTNLKKLLGNVHKGPTDLVATQGGDLLSFESKVVAVISSVRGTVDLF</sequence>
<dbReference type="InterPro" id="IPR011059">
    <property type="entry name" value="Metal-dep_hydrolase_composite"/>
</dbReference>
<dbReference type="Pfam" id="PF01979">
    <property type="entry name" value="Amidohydro_1"/>
    <property type="match status" value="1"/>
</dbReference>
<dbReference type="InterPro" id="IPR006680">
    <property type="entry name" value="Amidohydro-rel"/>
</dbReference>
<accession>A0AAD4QD84</accession>
<evidence type="ECO:0000313" key="2">
    <source>
        <dbReference type="EMBL" id="KAH8990620.1"/>
    </source>
</evidence>
<dbReference type="AlphaFoldDB" id="A0AAD4QD84"/>
<dbReference type="InterPro" id="IPR050138">
    <property type="entry name" value="DHOase/Allantoinase_Hydrolase"/>
</dbReference>
<feature type="domain" description="Amidohydrolase-related" evidence="1">
    <location>
        <begin position="409"/>
        <end position="489"/>
    </location>
</feature>
<dbReference type="EMBL" id="JAKELL010000030">
    <property type="protein sequence ID" value="KAH8990620.1"/>
    <property type="molecule type" value="Genomic_DNA"/>
</dbReference>
<evidence type="ECO:0000313" key="3">
    <source>
        <dbReference type="Proteomes" id="UP001201163"/>
    </source>
</evidence>
<dbReference type="SUPFAM" id="SSF51556">
    <property type="entry name" value="Metallo-dependent hydrolases"/>
    <property type="match status" value="1"/>
</dbReference>
<organism evidence="2 3">
    <name type="scientific">Lactarius akahatsu</name>
    <dbReference type="NCBI Taxonomy" id="416441"/>
    <lineage>
        <taxon>Eukaryota</taxon>
        <taxon>Fungi</taxon>
        <taxon>Dikarya</taxon>
        <taxon>Basidiomycota</taxon>
        <taxon>Agaricomycotina</taxon>
        <taxon>Agaricomycetes</taxon>
        <taxon>Russulales</taxon>
        <taxon>Russulaceae</taxon>
        <taxon>Lactarius</taxon>
    </lineage>
</organism>
<dbReference type="SUPFAM" id="SSF51338">
    <property type="entry name" value="Composite domain of metallo-dependent hydrolases"/>
    <property type="match status" value="1"/>
</dbReference>
<dbReference type="PANTHER" id="PTHR43668">
    <property type="entry name" value="ALLANTOINASE"/>
    <property type="match status" value="1"/>
</dbReference>
<dbReference type="GO" id="GO:0005737">
    <property type="term" value="C:cytoplasm"/>
    <property type="evidence" value="ECO:0007669"/>
    <property type="project" value="TreeGrafter"/>
</dbReference>
<dbReference type="GO" id="GO:0004038">
    <property type="term" value="F:allantoinase activity"/>
    <property type="evidence" value="ECO:0007669"/>
    <property type="project" value="TreeGrafter"/>
</dbReference>
<reference evidence="2" key="1">
    <citation type="submission" date="2022-01" db="EMBL/GenBank/DDBJ databases">
        <title>Comparative genomics reveals a dynamic genome evolution in the ectomycorrhizal milk-cap (Lactarius) mushrooms.</title>
        <authorList>
            <consortium name="DOE Joint Genome Institute"/>
            <person name="Lebreton A."/>
            <person name="Tang N."/>
            <person name="Kuo A."/>
            <person name="LaButti K."/>
            <person name="Drula E."/>
            <person name="Barry K."/>
            <person name="Clum A."/>
            <person name="Lipzen A."/>
            <person name="Mousain D."/>
            <person name="Ng V."/>
            <person name="Wang R."/>
            <person name="Wang X."/>
            <person name="Dai Y."/>
            <person name="Henrissat B."/>
            <person name="Grigoriev I.V."/>
            <person name="Guerin-Laguette A."/>
            <person name="Yu F."/>
            <person name="Martin F.M."/>
        </authorList>
    </citation>
    <scope>NUCLEOTIDE SEQUENCE</scope>
    <source>
        <strain evidence="2">QP</strain>
    </source>
</reference>
<dbReference type="Gene3D" id="3.20.20.140">
    <property type="entry name" value="Metal-dependent hydrolases"/>
    <property type="match status" value="2"/>
</dbReference>
<evidence type="ECO:0000259" key="1">
    <source>
        <dbReference type="Pfam" id="PF01979"/>
    </source>
</evidence>
<comment type="caution">
    <text evidence="2">The sequence shown here is derived from an EMBL/GenBank/DDBJ whole genome shotgun (WGS) entry which is preliminary data.</text>
</comment>
<name>A0AAD4QD84_9AGAM</name>
<dbReference type="Proteomes" id="UP001201163">
    <property type="component" value="Unassembled WGS sequence"/>
</dbReference>
<keyword evidence="3" id="KW-1185">Reference proteome</keyword>
<dbReference type="PANTHER" id="PTHR43668:SF5">
    <property type="entry name" value="AMIDOHYDROLASE 3 DOMAIN-CONTAINING PROTEIN"/>
    <property type="match status" value="1"/>
</dbReference>
<dbReference type="GO" id="GO:0006145">
    <property type="term" value="P:purine nucleobase catabolic process"/>
    <property type="evidence" value="ECO:0007669"/>
    <property type="project" value="TreeGrafter"/>
</dbReference>
<protein>
    <submittedName>
        <fullName evidence="2">Carbohydrate esterase family 9 protein</fullName>
    </submittedName>
</protein>
<proteinExistence type="predicted"/>